<dbReference type="AlphaFoldDB" id="W2TJE0"/>
<dbReference type="KEGG" id="nai:NECAME_02184"/>
<protein>
    <submittedName>
        <fullName evidence="1">Uncharacterized protein</fullName>
    </submittedName>
</protein>
<reference evidence="2" key="1">
    <citation type="journal article" date="2014" name="Nat. Genet.">
        <title>Genome of the human hookworm Necator americanus.</title>
        <authorList>
            <person name="Tang Y.T."/>
            <person name="Gao X."/>
            <person name="Rosa B.A."/>
            <person name="Abubucker S."/>
            <person name="Hallsworth-Pepin K."/>
            <person name="Martin J."/>
            <person name="Tyagi R."/>
            <person name="Heizer E."/>
            <person name="Zhang X."/>
            <person name="Bhonagiri-Palsikar V."/>
            <person name="Minx P."/>
            <person name="Warren W.C."/>
            <person name="Wang Q."/>
            <person name="Zhan B."/>
            <person name="Hotez P.J."/>
            <person name="Sternberg P.W."/>
            <person name="Dougall A."/>
            <person name="Gaze S.T."/>
            <person name="Mulvenna J."/>
            <person name="Sotillo J."/>
            <person name="Ranganathan S."/>
            <person name="Rabelo E.M."/>
            <person name="Wilson R.K."/>
            <person name="Felgner P.L."/>
            <person name="Bethony J."/>
            <person name="Hawdon J.M."/>
            <person name="Gasser R.B."/>
            <person name="Loukas A."/>
            <person name="Mitreva M."/>
        </authorList>
    </citation>
    <scope>NUCLEOTIDE SEQUENCE [LARGE SCALE GENOMIC DNA]</scope>
</reference>
<sequence length="76" mass="8973">MIHTLKLHSPAFSSSLNTRQSFERRRIPSNSCSLHGITRSARFFLNLKTLYMLILKSGRLIFKIMMRKQILKIQHE</sequence>
<dbReference type="Proteomes" id="UP000053676">
    <property type="component" value="Unassembled WGS sequence"/>
</dbReference>
<accession>W2TJE0</accession>
<gene>
    <name evidence="1" type="ORF">NECAME_02184</name>
</gene>
<proteinExistence type="predicted"/>
<evidence type="ECO:0000313" key="1">
    <source>
        <dbReference type="EMBL" id="ETN81142.1"/>
    </source>
</evidence>
<keyword evidence="2" id="KW-1185">Reference proteome</keyword>
<name>W2TJE0_NECAM</name>
<evidence type="ECO:0000313" key="2">
    <source>
        <dbReference type="Proteomes" id="UP000053676"/>
    </source>
</evidence>
<organism evidence="1 2">
    <name type="scientific">Necator americanus</name>
    <name type="common">Human hookworm</name>
    <dbReference type="NCBI Taxonomy" id="51031"/>
    <lineage>
        <taxon>Eukaryota</taxon>
        <taxon>Metazoa</taxon>
        <taxon>Ecdysozoa</taxon>
        <taxon>Nematoda</taxon>
        <taxon>Chromadorea</taxon>
        <taxon>Rhabditida</taxon>
        <taxon>Rhabditina</taxon>
        <taxon>Rhabditomorpha</taxon>
        <taxon>Strongyloidea</taxon>
        <taxon>Ancylostomatidae</taxon>
        <taxon>Bunostominae</taxon>
        <taxon>Necator</taxon>
    </lineage>
</organism>
<dbReference type="EMBL" id="KI658833">
    <property type="protein sequence ID" value="ETN81142.1"/>
    <property type="molecule type" value="Genomic_DNA"/>
</dbReference>